<reference evidence="1 2" key="1">
    <citation type="submission" date="2020-02" db="EMBL/GenBank/DDBJ databases">
        <title>Complete Genome Sequence of Lactobacillus sp. NFFJ11 Isolated from animal feed.</title>
        <authorList>
            <person name="Jung J.Y."/>
        </authorList>
    </citation>
    <scope>NUCLEOTIDE SEQUENCE [LARGE SCALE GENOMIC DNA]</scope>
    <source>
        <strain evidence="1 2">NFFJ11</strain>
    </source>
</reference>
<dbReference type="Proteomes" id="UP000514410">
    <property type="component" value="Chromosome"/>
</dbReference>
<dbReference type="KEGG" id="cpab:G6534_11775"/>
<protein>
    <submittedName>
        <fullName evidence="1">Uncharacterized protein</fullName>
    </submittedName>
</protein>
<keyword evidence="2" id="KW-1185">Reference proteome</keyword>
<accession>A0A7L7L115</accession>
<evidence type="ECO:0000313" key="2">
    <source>
        <dbReference type="Proteomes" id="UP000514410"/>
    </source>
</evidence>
<proteinExistence type="predicted"/>
<gene>
    <name evidence="1" type="ORF">G6534_11775</name>
</gene>
<dbReference type="EMBL" id="CP049366">
    <property type="protein sequence ID" value="QMT85264.1"/>
    <property type="molecule type" value="Genomic_DNA"/>
</dbReference>
<organism evidence="1 2">
    <name type="scientific">Companilactobacillus pabuli</name>
    <dbReference type="NCBI Taxonomy" id="2714036"/>
    <lineage>
        <taxon>Bacteria</taxon>
        <taxon>Bacillati</taxon>
        <taxon>Bacillota</taxon>
        <taxon>Bacilli</taxon>
        <taxon>Lactobacillales</taxon>
        <taxon>Lactobacillaceae</taxon>
        <taxon>Companilactobacillus</taxon>
    </lineage>
</organism>
<sequence length="80" mass="8935">MDAVDNSQKVFAAKDTDLKNIQQTIQEVSDEFDQQQQKAVSTQIALSTHYTQAVANTSVELPQQFDLAAIKILSKRILIN</sequence>
<dbReference type="RefSeq" id="WP_182082960.1">
    <property type="nucleotide sequence ID" value="NZ_CP049366.1"/>
</dbReference>
<name>A0A7L7L115_9LACO</name>
<evidence type="ECO:0000313" key="1">
    <source>
        <dbReference type="EMBL" id="QMT85264.1"/>
    </source>
</evidence>
<dbReference type="AlphaFoldDB" id="A0A7L7L115"/>